<evidence type="ECO:0000313" key="5">
    <source>
        <dbReference type="Proteomes" id="UP000693981"/>
    </source>
</evidence>
<dbReference type="AlphaFoldDB" id="A0A8T1WVV6"/>
<evidence type="ECO:0000256" key="3">
    <source>
        <dbReference type="SAM" id="SignalP"/>
    </source>
</evidence>
<dbReference type="PANTHER" id="PTHR31737:SF2">
    <property type="entry name" value="PROTEIN TOS1"/>
    <property type="match status" value="1"/>
</dbReference>
<comment type="caution">
    <text evidence="4">The sequence shown here is derived from an EMBL/GenBank/DDBJ whole genome shotgun (WGS) entry which is preliminary data.</text>
</comment>
<protein>
    <recommendedName>
        <fullName evidence="6">Thaumatin-like protein</fullName>
    </recommendedName>
</protein>
<dbReference type="OrthoDB" id="430315at2759"/>
<dbReference type="PROSITE" id="PS51367">
    <property type="entry name" value="THAUMATIN_2"/>
    <property type="match status" value="2"/>
</dbReference>
<proteinExistence type="predicted"/>
<evidence type="ECO:0008006" key="6">
    <source>
        <dbReference type="Google" id="ProtNLM"/>
    </source>
</evidence>
<keyword evidence="2" id="KW-0812">Transmembrane</keyword>
<accession>A0A8T1WVV6</accession>
<keyword evidence="2" id="KW-1133">Transmembrane helix</keyword>
<feature type="chain" id="PRO_5035777730" description="Thaumatin-like protein" evidence="3">
    <location>
        <begin position="24"/>
        <end position="421"/>
    </location>
</feature>
<feature type="region of interest" description="Disordered" evidence="1">
    <location>
        <begin position="168"/>
        <end position="188"/>
    </location>
</feature>
<keyword evidence="3" id="KW-0732">Signal</keyword>
<feature type="transmembrane region" description="Helical" evidence="2">
    <location>
        <begin position="364"/>
        <end position="385"/>
    </location>
</feature>
<evidence type="ECO:0000313" key="4">
    <source>
        <dbReference type="EMBL" id="KAG7397967.1"/>
    </source>
</evidence>
<feature type="compositionally biased region" description="Polar residues" evidence="1">
    <location>
        <begin position="330"/>
        <end position="356"/>
    </location>
</feature>
<name>A0A8T1WVV6_9STRA</name>
<dbReference type="InterPro" id="IPR001938">
    <property type="entry name" value="Thaumatin"/>
</dbReference>
<feature type="region of interest" description="Disordered" evidence="1">
    <location>
        <begin position="311"/>
        <end position="360"/>
    </location>
</feature>
<keyword evidence="5" id="KW-1185">Reference proteome</keyword>
<feature type="signal peptide" evidence="3">
    <location>
        <begin position="1"/>
        <end position="23"/>
    </location>
</feature>
<dbReference type="PANTHER" id="PTHR31737">
    <property type="entry name" value="PROTEIN TOS1"/>
    <property type="match status" value="1"/>
</dbReference>
<feature type="compositionally biased region" description="Low complexity" evidence="1">
    <location>
        <begin position="168"/>
        <end position="177"/>
    </location>
</feature>
<gene>
    <name evidence="4" type="ORF">PHYBOEH_011896</name>
</gene>
<reference evidence="4" key="1">
    <citation type="submission" date="2021-02" db="EMBL/GenBank/DDBJ databases">
        <authorList>
            <person name="Palmer J.M."/>
        </authorList>
    </citation>
    <scope>NUCLEOTIDE SEQUENCE</scope>
    <source>
        <strain evidence="4">SCRP23</strain>
    </source>
</reference>
<evidence type="ECO:0000256" key="2">
    <source>
        <dbReference type="SAM" id="Phobius"/>
    </source>
</evidence>
<evidence type="ECO:0000256" key="1">
    <source>
        <dbReference type="SAM" id="MobiDB-lite"/>
    </source>
</evidence>
<sequence>MQPRTLALTAFCYLTWGMNGATAIPLTIYNSCSTNVELYNNTYTEIITPGSKTTRFLEQEFSGMFRNVAEFSVSWGFLWYDISIIPVGPLGGPGYCTSLENCKAVTGGVGFNTPIQIAPSGCTTITCLADGCHDAYQYPTDDFKTRSCPDTTPNVDLVFCPGGSGGATTTTQTATQTPPQPPAKTNCPPEFSNVDSRTWYDISIIPAGGTGPGSCSSLEDCKAATGGVGFNVPMQIVPSAGGGLRSPESCRVLSCLEDGCDDAYQFPDQDAKTHSCSADVEFQVIFCATNATESPSDSAADFWVDVDSSKASTSDSNSDAHGSDSLDTVVKSQSTPDQKSTTDNSGAIPANNQSVDSSSSSSTAIYVSTGLVGAVVVIVGVILVYRRRQDIVSWWEARRLRERSSSDTLVFVEAKDDVAMM</sequence>
<dbReference type="EMBL" id="JAGDFL010000094">
    <property type="protein sequence ID" value="KAG7397967.1"/>
    <property type="molecule type" value="Genomic_DNA"/>
</dbReference>
<dbReference type="Proteomes" id="UP000693981">
    <property type="component" value="Unassembled WGS sequence"/>
</dbReference>
<organism evidence="4 5">
    <name type="scientific">Phytophthora boehmeriae</name>
    <dbReference type="NCBI Taxonomy" id="109152"/>
    <lineage>
        <taxon>Eukaryota</taxon>
        <taxon>Sar</taxon>
        <taxon>Stramenopiles</taxon>
        <taxon>Oomycota</taxon>
        <taxon>Peronosporomycetes</taxon>
        <taxon>Peronosporales</taxon>
        <taxon>Peronosporaceae</taxon>
        <taxon>Phytophthora</taxon>
    </lineage>
</organism>
<keyword evidence="2" id="KW-0472">Membrane</keyword>